<dbReference type="PANTHER" id="PTHR37834:SF2">
    <property type="entry name" value="ESTERASE, SGNH HYDROLASE-TYPE"/>
    <property type="match status" value="1"/>
</dbReference>
<feature type="region of interest" description="Disordered" evidence="1">
    <location>
        <begin position="382"/>
        <end position="459"/>
    </location>
</feature>
<dbReference type="SUPFAM" id="SSF52266">
    <property type="entry name" value="SGNH hydrolase"/>
    <property type="match status" value="2"/>
</dbReference>
<dbReference type="Pfam" id="PF13472">
    <property type="entry name" value="Lipase_GDSL_2"/>
    <property type="match status" value="2"/>
</dbReference>
<name>A0A1Y2D4P7_9FUNG</name>
<evidence type="ECO:0000256" key="1">
    <source>
        <dbReference type="SAM" id="MobiDB-lite"/>
    </source>
</evidence>
<feature type="domain" description="SGNH hydrolase-type esterase" evidence="3">
    <location>
        <begin position="589"/>
        <end position="750"/>
    </location>
</feature>
<feature type="compositionally biased region" description="Acidic residues" evidence="1">
    <location>
        <begin position="427"/>
        <end position="440"/>
    </location>
</feature>
<keyword evidence="2" id="KW-0732">Signal</keyword>
<dbReference type="Gene3D" id="2.60.120.260">
    <property type="entry name" value="Galactose-binding domain-like"/>
    <property type="match status" value="2"/>
</dbReference>
<dbReference type="InterPro" id="IPR036514">
    <property type="entry name" value="SGNH_hydro_sf"/>
</dbReference>
<feature type="compositionally biased region" description="Acidic residues" evidence="1">
    <location>
        <begin position="382"/>
        <end position="418"/>
    </location>
</feature>
<dbReference type="AlphaFoldDB" id="A0A1Y2D4P7"/>
<dbReference type="InterPro" id="IPR013830">
    <property type="entry name" value="SGNH_hydro"/>
</dbReference>
<evidence type="ECO:0000256" key="2">
    <source>
        <dbReference type="SAM" id="SignalP"/>
    </source>
</evidence>
<feature type="domain" description="SGNH hydrolase-type esterase" evidence="3">
    <location>
        <begin position="154"/>
        <end position="315"/>
    </location>
</feature>
<evidence type="ECO:0000313" key="6">
    <source>
        <dbReference type="Proteomes" id="UP000193920"/>
    </source>
</evidence>
<dbReference type="Gene3D" id="3.40.50.1110">
    <property type="entry name" value="SGNH hydrolase"/>
    <property type="match status" value="2"/>
</dbReference>
<protein>
    <recommendedName>
        <fullName evidence="7">SGNH hydrolase</fullName>
    </recommendedName>
</protein>
<dbReference type="InterPro" id="IPR052762">
    <property type="entry name" value="PCW_deacetylase/CE"/>
</dbReference>
<feature type="domain" description="Carbohydrate esterase 2 N-terminal" evidence="4">
    <location>
        <begin position="469"/>
        <end position="575"/>
    </location>
</feature>
<dbReference type="Pfam" id="PF17996">
    <property type="entry name" value="CE2_N"/>
    <property type="match status" value="2"/>
</dbReference>
<accession>A0A1Y2D4P7</accession>
<organism evidence="5 6">
    <name type="scientific">Neocallimastix californiae</name>
    <dbReference type="NCBI Taxonomy" id="1754190"/>
    <lineage>
        <taxon>Eukaryota</taxon>
        <taxon>Fungi</taxon>
        <taxon>Fungi incertae sedis</taxon>
        <taxon>Chytridiomycota</taxon>
        <taxon>Chytridiomycota incertae sedis</taxon>
        <taxon>Neocallimastigomycetes</taxon>
        <taxon>Neocallimastigales</taxon>
        <taxon>Neocallimastigaceae</taxon>
        <taxon>Neocallimastix</taxon>
    </lineage>
</organism>
<dbReference type="PANTHER" id="PTHR37834">
    <property type="entry name" value="GDSL-LIKE LIPASE/ACYLHYDROLASE DOMAIN PROTEIN (AFU_ORTHOLOGUE AFUA_2G00620)"/>
    <property type="match status" value="1"/>
</dbReference>
<dbReference type="InterPro" id="IPR037461">
    <property type="entry name" value="CtCE2-like_dom"/>
</dbReference>
<comment type="caution">
    <text evidence="5">The sequence shown here is derived from an EMBL/GenBank/DDBJ whole genome shotgun (WGS) entry which is preliminary data.</text>
</comment>
<dbReference type="OrthoDB" id="426133at2759"/>
<proteinExistence type="predicted"/>
<evidence type="ECO:0008006" key="7">
    <source>
        <dbReference type="Google" id="ProtNLM"/>
    </source>
</evidence>
<evidence type="ECO:0000259" key="3">
    <source>
        <dbReference type="Pfam" id="PF13472"/>
    </source>
</evidence>
<dbReference type="STRING" id="1754190.A0A1Y2D4P7"/>
<feature type="chain" id="PRO_5012463384" description="SGNH hydrolase" evidence="2">
    <location>
        <begin position="18"/>
        <end position="813"/>
    </location>
</feature>
<dbReference type="InterPro" id="IPR040794">
    <property type="entry name" value="CE2_N"/>
</dbReference>
<gene>
    <name evidence="5" type="ORF">LY90DRAFT_670179</name>
</gene>
<dbReference type="Proteomes" id="UP000193920">
    <property type="component" value="Unassembled WGS sequence"/>
</dbReference>
<feature type="domain" description="Carbohydrate esterase 2 N-terminal" evidence="4">
    <location>
        <begin position="34"/>
        <end position="140"/>
    </location>
</feature>
<evidence type="ECO:0000259" key="4">
    <source>
        <dbReference type="Pfam" id="PF17996"/>
    </source>
</evidence>
<feature type="signal peptide" evidence="2">
    <location>
        <begin position="1"/>
        <end position="17"/>
    </location>
</feature>
<keyword evidence="6" id="KW-1185">Reference proteome</keyword>
<sequence>MKFALLLFVAIAGLVSAIPVLNSFEPTKENVKLIGRTKYIDGSLWVCHTDSGIEFKINGKSASVVVSTDSVYGSSGDDSPARILIYGDDEVVVDTVTTESTMELNVEFDEAGEHTIHLMKTSECQDGSIFIDEIKTDSETVTPTAPKDKKIEIIGDSITTGVGALLKDCEYPSTSADGSNSYALKLAQIFDADYSIFGFGGFGVYREPRTVDKNIVPLIYDKLGHLNWNRDHPENTTIAMSSIDWDPSEFEPDLVIVNLGTNDSFYFYGISDNDVLEEEKANFVTAYKSFISQIRADHPEAEILCTLGIMGQYLYPEVEKAVKEYVEETGDEKVNSYALNEEDIEKNGAGFYGHPSINSHIALANELSKKIEELYGWIPDLENEDEGSEITEEDEVSEITKEDEDSEFTEEDEINEITEEVKGNEITNEDEDSEFTEEDEGSKTSEEETESVQSELNKFEPTKENVKLIGRTKYIDGSLWVCHTDSGIEFKINGQSASVVVSTDSVYGSSGDDSPARILIYGDDEVVVDTVTTESTMELNVEFDEAGEHTIHLMKTSECQDGSIFIDEIKTDSETVTPTAPKDKKIEIIGDSITTGVGALLKDCEYPSTSADGSNSYALKLAQIFDADYSIFGFGGFGVYREPRTVDKNIVPLIYDKLGHLNWNRDHPENTTVAMSSIDWDPSEFEPDLVIVNLGTNDSFYFYGISDNDVLEEEKANFVTAYKSFISQIRADHPEAEILCTLGIMGQYLYPEVEKAVKEYVEETGDEKVNSYALNEEDIEKNGAGFYGHPSINSHIALANELAKKIEELNIWN</sequence>
<dbReference type="GO" id="GO:0052689">
    <property type="term" value="F:carboxylic ester hydrolase activity"/>
    <property type="evidence" value="ECO:0007669"/>
    <property type="project" value="InterPro"/>
</dbReference>
<dbReference type="EMBL" id="MCOG01000087">
    <property type="protein sequence ID" value="ORY54252.1"/>
    <property type="molecule type" value="Genomic_DNA"/>
</dbReference>
<reference evidence="5 6" key="1">
    <citation type="submission" date="2016-08" db="EMBL/GenBank/DDBJ databases">
        <title>A Parts List for Fungal Cellulosomes Revealed by Comparative Genomics.</title>
        <authorList>
            <consortium name="DOE Joint Genome Institute"/>
            <person name="Haitjema C.H."/>
            <person name="Gilmore S.P."/>
            <person name="Henske J.K."/>
            <person name="Solomon K.V."/>
            <person name="De Groot R."/>
            <person name="Kuo A."/>
            <person name="Mondo S.J."/>
            <person name="Salamov A.A."/>
            <person name="Labutti K."/>
            <person name="Zhao Z."/>
            <person name="Chiniquy J."/>
            <person name="Barry K."/>
            <person name="Brewer H.M."/>
            <person name="Purvine S.O."/>
            <person name="Wright A.T."/>
            <person name="Boxma B."/>
            <person name="Van Alen T."/>
            <person name="Hackstein J.H."/>
            <person name="Baker S.E."/>
            <person name="Grigoriev I.V."/>
            <person name="O'Malley M.A."/>
        </authorList>
    </citation>
    <scope>NUCLEOTIDE SEQUENCE [LARGE SCALE GENOMIC DNA]</scope>
    <source>
        <strain evidence="5 6">G1</strain>
    </source>
</reference>
<evidence type="ECO:0000313" key="5">
    <source>
        <dbReference type="EMBL" id="ORY54252.1"/>
    </source>
</evidence>
<dbReference type="CDD" id="cd01831">
    <property type="entry name" value="Endoglucanase_E_like"/>
    <property type="match status" value="2"/>
</dbReference>